<proteinExistence type="predicted"/>
<gene>
    <name evidence="4" type="ORF">V0U35_04410</name>
</gene>
<reference evidence="4 5" key="1">
    <citation type="submission" date="2024-01" db="EMBL/GenBank/DDBJ databases">
        <title>Hyphobacterium bacterium isolated from marine sediment.</title>
        <authorList>
            <person name="Zhao S."/>
        </authorList>
    </citation>
    <scope>NUCLEOTIDE SEQUENCE [LARGE SCALE GENOMIC DNA]</scope>
    <source>
        <strain evidence="4 5">Y60-23</strain>
    </source>
</reference>
<keyword evidence="1 4" id="KW-0238">DNA-binding</keyword>
<dbReference type="InterPro" id="IPR047057">
    <property type="entry name" value="MerR_fam"/>
</dbReference>
<evidence type="ECO:0000259" key="3">
    <source>
        <dbReference type="PROSITE" id="PS50937"/>
    </source>
</evidence>
<dbReference type="InterPro" id="IPR000551">
    <property type="entry name" value="MerR-type_HTH_dom"/>
</dbReference>
<dbReference type="SMART" id="SM00422">
    <property type="entry name" value="HTH_MERR"/>
    <property type="match status" value="1"/>
</dbReference>
<feature type="coiled-coil region" evidence="2">
    <location>
        <begin position="85"/>
        <end position="119"/>
    </location>
</feature>
<protein>
    <submittedName>
        <fullName evidence="4">MerR family DNA-binding transcriptional regulator</fullName>
    </submittedName>
</protein>
<dbReference type="SUPFAM" id="SSF46955">
    <property type="entry name" value="Putative DNA-binding domain"/>
    <property type="match status" value="1"/>
</dbReference>
<dbReference type="PANTHER" id="PTHR30204:SF58">
    <property type="entry name" value="HTH-TYPE TRANSCRIPTIONAL REGULATOR YFMP"/>
    <property type="match status" value="1"/>
</dbReference>
<name>A0ABU7LWH6_9PROT</name>
<dbReference type="PANTHER" id="PTHR30204">
    <property type="entry name" value="REDOX-CYCLING DRUG-SENSING TRANSCRIPTIONAL ACTIVATOR SOXR"/>
    <property type="match status" value="1"/>
</dbReference>
<keyword evidence="2" id="KW-0175">Coiled coil</keyword>
<accession>A0ABU7LWH6</accession>
<sequence length="162" mass="18369">MIKPVPPDAEFTIRDLAAEFDVTARTLRFYEQKGLLAPKRRGAARIYSAADRARLLVILRGKRVGFSLDEIREMLELEAITSRDTHALEQTLARFRKRIEALQLQREDIEAAIAELEGGCQWMEEHLADREPSDDIKHRARAFEALAAARMNPWTGAAPETA</sequence>
<dbReference type="RefSeq" id="WP_330195442.1">
    <property type="nucleotide sequence ID" value="NZ_JAZDRO010000001.1"/>
</dbReference>
<keyword evidence="5" id="KW-1185">Reference proteome</keyword>
<dbReference type="Pfam" id="PF13411">
    <property type="entry name" value="MerR_1"/>
    <property type="match status" value="1"/>
</dbReference>
<evidence type="ECO:0000313" key="4">
    <source>
        <dbReference type="EMBL" id="MEE2565913.1"/>
    </source>
</evidence>
<dbReference type="InterPro" id="IPR009061">
    <property type="entry name" value="DNA-bd_dom_put_sf"/>
</dbReference>
<comment type="caution">
    <text evidence="4">The sequence shown here is derived from an EMBL/GenBank/DDBJ whole genome shotgun (WGS) entry which is preliminary data.</text>
</comment>
<dbReference type="Gene3D" id="1.10.1660.10">
    <property type="match status" value="1"/>
</dbReference>
<evidence type="ECO:0000256" key="2">
    <source>
        <dbReference type="SAM" id="Coils"/>
    </source>
</evidence>
<dbReference type="EMBL" id="JAZDRO010000001">
    <property type="protein sequence ID" value="MEE2565913.1"/>
    <property type="molecule type" value="Genomic_DNA"/>
</dbReference>
<evidence type="ECO:0000313" key="5">
    <source>
        <dbReference type="Proteomes" id="UP001310692"/>
    </source>
</evidence>
<evidence type="ECO:0000256" key="1">
    <source>
        <dbReference type="ARBA" id="ARBA00023125"/>
    </source>
</evidence>
<dbReference type="GO" id="GO:0003677">
    <property type="term" value="F:DNA binding"/>
    <property type="evidence" value="ECO:0007669"/>
    <property type="project" value="UniProtKB-KW"/>
</dbReference>
<dbReference type="Proteomes" id="UP001310692">
    <property type="component" value="Unassembled WGS sequence"/>
</dbReference>
<dbReference type="PROSITE" id="PS50937">
    <property type="entry name" value="HTH_MERR_2"/>
    <property type="match status" value="1"/>
</dbReference>
<feature type="domain" description="HTH merR-type" evidence="3">
    <location>
        <begin position="10"/>
        <end position="77"/>
    </location>
</feature>
<organism evidence="4 5">
    <name type="scientific">Hyphobacterium marinum</name>
    <dbReference type="NCBI Taxonomy" id="3116574"/>
    <lineage>
        <taxon>Bacteria</taxon>
        <taxon>Pseudomonadati</taxon>
        <taxon>Pseudomonadota</taxon>
        <taxon>Alphaproteobacteria</taxon>
        <taxon>Maricaulales</taxon>
        <taxon>Maricaulaceae</taxon>
        <taxon>Hyphobacterium</taxon>
    </lineage>
</organism>
<dbReference type="CDD" id="cd04776">
    <property type="entry name" value="HTH_GnyR"/>
    <property type="match status" value="1"/>
</dbReference>